<dbReference type="Proteomes" id="UP000266673">
    <property type="component" value="Unassembled WGS sequence"/>
</dbReference>
<accession>A0A397VZ39</accession>
<sequence length="334" mass="38239">MTEVFHLKSDNNVTREYADIGHIGQCYEPILRIRIIHFNGSVTEINTNLDLGSARYCLYKDFNTQEFVNPISIRPLKQPFILVSYVKKNTFDNYYDYQGVILNWNDKKLSDINGKLSNPIEYSIPLKLNTTIFTLLATANGGYAILYAQYSDDESDIMSPLGGLYVQFTDYNKISTNPFLLFQITRLNMTVNAVHCNEYFGFCHYCIVSISYNSSIYYEEILFCSDKLMSSYQLQQTYNNSDDHRNVVSTPIGGYIFFAMDNATCSIDIYDVDHYIDTTVKVNLTYFNTTGIAAYSVLKHNNTLLFSPRDTNSKNATTWSLLAVQLPKTQPSML</sequence>
<gene>
    <name evidence="1" type="ORF">C2G38_2029546</name>
</gene>
<organism evidence="1 2">
    <name type="scientific">Gigaspora rosea</name>
    <dbReference type="NCBI Taxonomy" id="44941"/>
    <lineage>
        <taxon>Eukaryota</taxon>
        <taxon>Fungi</taxon>
        <taxon>Fungi incertae sedis</taxon>
        <taxon>Mucoromycota</taxon>
        <taxon>Glomeromycotina</taxon>
        <taxon>Glomeromycetes</taxon>
        <taxon>Diversisporales</taxon>
        <taxon>Gigasporaceae</taxon>
        <taxon>Gigaspora</taxon>
    </lineage>
</organism>
<dbReference type="EMBL" id="QKWP01000106">
    <property type="protein sequence ID" value="RIB27228.1"/>
    <property type="molecule type" value="Genomic_DNA"/>
</dbReference>
<evidence type="ECO:0000313" key="1">
    <source>
        <dbReference type="EMBL" id="RIB27228.1"/>
    </source>
</evidence>
<protein>
    <submittedName>
        <fullName evidence="1">Uncharacterized protein</fullName>
    </submittedName>
</protein>
<reference evidence="1 2" key="1">
    <citation type="submission" date="2018-06" db="EMBL/GenBank/DDBJ databases">
        <title>Comparative genomics reveals the genomic features of Rhizophagus irregularis, R. cerebriforme, R. diaphanum and Gigaspora rosea, and their symbiotic lifestyle signature.</title>
        <authorList>
            <person name="Morin E."/>
            <person name="San Clemente H."/>
            <person name="Chen E.C.H."/>
            <person name="De La Providencia I."/>
            <person name="Hainaut M."/>
            <person name="Kuo A."/>
            <person name="Kohler A."/>
            <person name="Murat C."/>
            <person name="Tang N."/>
            <person name="Roy S."/>
            <person name="Loubradou J."/>
            <person name="Henrissat B."/>
            <person name="Grigoriev I.V."/>
            <person name="Corradi N."/>
            <person name="Roux C."/>
            <person name="Martin F.M."/>
        </authorList>
    </citation>
    <scope>NUCLEOTIDE SEQUENCE [LARGE SCALE GENOMIC DNA]</scope>
    <source>
        <strain evidence="1 2">DAOM 194757</strain>
    </source>
</reference>
<proteinExistence type="predicted"/>
<evidence type="ECO:0000313" key="2">
    <source>
        <dbReference type="Proteomes" id="UP000266673"/>
    </source>
</evidence>
<dbReference type="OrthoDB" id="2435270at2759"/>
<dbReference type="AlphaFoldDB" id="A0A397VZ39"/>
<name>A0A397VZ39_9GLOM</name>
<comment type="caution">
    <text evidence="1">The sequence shown here is derived from an EMBL/GenBank/DDBJ whole genome shotgun (WGS) entry which is preliminary data.</text>
</comment>
<keyword evidence="2" id="KW-1185">Reference proteome</keyword>